<dbReference type="EMBL" id="BK015442">
    <property type="protein sequence ID" value="DAE06840.1"/>
    <property type="molecule type" value="Genomic_DNA"/>
</dbReference>
<reference evidence="1" key="1">
    <citation type="journal article" date="2021" name="Proc. Natl. Acad. Sci. U.S.A.">
        <title>A Catalog of Tens of Thousands of Viruses from Human Metagenomes Reveals Hidden Associations with Chronic Diseases.</title>
        <authorList>
            <person name="Tisza M.J."/>
            <person name="Buck C.B."/>
        </authorList>
    </citation>
    <scope>NUCLEOTIDE SEQUENCE</scope>
    <source>
        <strain evidence="1">CtXBp18</strain>
    </source>
</reference>
<proteinExistence type="predicted"/>
<accession>A0A8S5PJE2</accession>
<name>A0A8S5PJE2_9CAUD</name>
<organism evidence="1">
    <name type="scientific">Siphoviridae sp. ctXBp18</name>
    <dbReference type="NCBI Taxonomy" id="2825541"/>
    <lineage>
        <taxon>Viruses</taxon>
        <taxon>Duplodnaviria</taxon>
        <taxon>Heunggongvirae</taxon>
        <taxon>Uroviricota</taxon>
        <taxon>Caudoviricetes</taxon>
    </lineage>
</organism>
<evidence type="ECO:0000313" key="1">
    <source>
        <dbReference type="EMBL" id="DAE06840.1"/>
    </source>
</evidence>
<sequence length="319" mass="34808">MVNIADSAGGYVGHMFRLSLYIADIEGGKMTWGRLARYKFGRVKTLTPRQIRRLGEVLGEPIPMGVFICTKAPKNGTGRELSLYDMLYFADREYKCGLQLPASAEDIERDVCRQLGVQCMGGAVSGDLQENGGADLLSADGAQLVAASFDFTIPTIAAGTTCRQMLGYIAAARGHFGFIDREGVYRTRWYTSARDITPSEADEPTLSESPNIIVGVVCNIDDDTRMTAGETDESKGRILQLTCPYMTRSLLDSLFSRVKNYTWYTAQFRHRLGDPRLDVGDVVTYSGAAIPVTGLAFSYDGGLSADITAAGLNDEEQLI</sequence>
<protein>
    <submittedName>
        <fullName evidence="1">Uncharacterized protein</fullName>
    </submittedName>
</protein>